<dbReference type="STRING" id="137246.A0A401SPD4"/>
<organism evidence="1 2">
    <name type="scientific">Chiloscyllium punctatum</name>
    <name type="common">Brownbanded bambooshark</name>
    <name type="synonym">Hemiscyllium punctatum</name>
    <dbReference type="NCBI Taxonomy" id="137246"/>
    <lineage>
        <taxon>Eukaryota</taxon>
        <taxon>Metazoa</taxon>
        <taxon>Chordata</taxon>
        <taxon>Craniata</taxon>
        <taxon>Vertebrata</taxon>
        <taxon>Chondrichthyes</taxon>
        <taxon>Elasmobranchii</taxon>
        <taxon>Galeomorphii</taxon>
        <taxon>Galeoidea</taxon>
        <taxon>Orectolobiformes</taxon>
        <taxon>Hemiscylliidae</taxon>
        <taxon>Chiloscyllium</taxon>
    </lineage>
</organism>
<protein>
    <recommendedName>
        <fullName evidence="3">DDE-1 domain-containing protein</fullName>
    </recommendedName>
</protein>
<dbReference type="AlphaFoldDB" id="A0A401SPD4"/>
<dbReference type="Proteomes" id="UP000287033">
    <property type="component" value="Unassembled WGS sequence"/>
</dbReference>
<proteinExistence type="predicted"/>
<evidence type="ECO:0000313" key="1">
    <source>
        <dbReference type="EMBL" id="GCC32240.1"/>
    </source>
</evidence>
<gene>
    <name evidence="1" type="ORF">chiPu_0010701</name>
</gene>
<name>A0A401SPD4_CHIPU</name>
<dbReference type="OrthoDB" id="125347at2759"/>
<evidence type="ECO:0008006" key="3">
    <source>
        <dbReference type="Google" id="ProtNLM"/>
    </source>
</evidence>
<comment type="caution">
    <text evidence="1">The sequence shown here is derived from an EMBL/GenBank/DDBJ whole genome shotgun (WGS) entry which is preliminary data.</text>
</comment>
<evidence type="ECO:0000313" key="2">
    <source>
        <dbReference type="Proteomes" id="UP000287033"/>
    </source>
</evidence>
<dbReference type="OMA" id="LIEMCEQ"/>
<accession>A0A401SPD4</accession>
<dbReference type="EMBL" id="BEZZ01000421">
    <property type="protein sequence ID" value="GCC32240.1"/>
    <property type="molecule type" value="Genomic_DNA"/>
</dbReference>
<keyword evidence="2" id="KW-1185">Reference proteome</keyword>
<reference evidence="1 2" key="1">
    <citation type="journal article" date="2018" name="Nat. Ecol. Evol.">
        <title>Shark genomes provide insights into elasmobranch evolution and the origin of vertebrates.</title>
        <authorList>
            <person name="Hara Y"/>
            <person name="Yamaguchi K"/>
            <person name="Onimaru K"/>
            <person name="Kadota M"/>
            <person name="Koyanagi M"/>
            <person name="Keeley SD"/>
            <person name="Tatsumi K"/>
            <person name="Tanaka K"/>
            <person name="Motone F"/>
            <person name="Kageyama Y"/>
            <person name="Nozu R"/>
            <person name="Adachi N"/>
            <person name="Nishimura O"/>
            <person name="Nakagawa R"/>
            <person name="Tanegashima C"/>
            <person name="Kiyatake I"/>
            <person name="Matsumoto R"/>
            <person name="Murakumo K"/>
            <person name="Nishida K"/>
            <person name="Terakita A"/>
            <person name="Kuratani S"/>
            <person name="Sato K"/>
            <person name="Hyodo S Kuraku.S."/>
        </authorList>
    </citation>
    <scope>NUCLEOTIDE SEQUENCE [LARGE SCALE GENOMIC DNA]</scope>
</reference>
<sequence length="141" mass="16517">MDNAPAHPPNLEDDLDIEYDFIKVKFLPPNDTDLTLRQYWKDHFNVLHCISLIDKAWNEVSFLTLQSAWKKLWPDCEPERVFEGFEEETSVNVVNEIVTLGQNMDLEVDEDDVADLVEDHRQDLSTEDLVELQQEQVKVMQ</sequence>